<proteinExistence type="predicted"/>
<dbReference type="EMBL" id="CM023473">
    <property type="protein sequence ID" value="KAH7953650.1"/>
    <property type="molecule type" value="Genomic_DNA"/>
</dbReference>
<gene>
    <name evidence="1" type="ORF">HPB49_010879</name>
</gene>
<evidence type="ECO:0000313" key="1">
    <source>
        <dbReference type="EMBL" id="KAH7953650.1"/>
    </source>
</evidence>
<keyword evidence="2" id="KW-1185">Reference proteome</keyword>
<protein>
    <submittedName>
        <fullName evidence="1">Uncharacterized protein</fullName>
    </submittedName>
</protein>
<name>A0ACB8CWQ8_DERSI</name>
<dbReference type="Proteomes" id="UP000821865">
    <property type="component" value="Chromosome 4"/>
</dbReference>
<evidence type="ECO:0000313" key="2">
    <source>
        <dbReference type="Proteomes" id="UP000821865"/>
    </source>
</evidence>
<organism evidence="1 2">
    <name type="scientific">Dermacentor silvarum</name>
    <name type="common">Tick</name>
    <dbReference type="NCBI Taxonomy" id="543639"/>
    <lineage>
        <taxon>Eukaryota</taxon>
        <taxon>Metazoa</taxon>
        <taxon>Ecdysozoa</taxon>
        <taxon>Arthropoda</taxon>
        <taxon>Chelicerata</taxon>
        <taxon>Arachnida</taxon>
        <taxon>Acari</taxon>
        <taxon>Parasitiformes</taxon>
        <taxon>Ixodida</taxon>
        <taxon>Ixodoidea</taxon>
        <taxon>Ixodidae</taxon>
        <taxon>Rhipicephalinae</taxon>
        <taxon>Dermacentor</taxon>
    </lineage>
</organism>
<sequence length="354" mass="38828">MSSTQVVRPRKEAPSTAEEVEFPVVSGSPPVGEDVPVPLAEPPTTLTMPAPVVTTTPPTAPTMRPTAPRVPPPASTMSPTAPTMIPTAPTIHPTVPTKPPAESPDGPTMPATAPTETDKQPMLCTMSDRITSSLQFPQDGLCDYIFFDSLYKGGRNLLTDPATYSSSLNTFLNDHRAYQRTTLGVGFAFIYLATAKEDLKVRNPSPLAPFWKEGIFHVGILDTPAWAVRIETRAAIATLKTINRLLDTQRHRGNFSITALAAPYPGPDWSVAYAKDFKDLRFTPYLFIMFGHYRFGDNTVRHCAVMPPTLHPDDALPDDIGRDYKYDLVGTHFTLCLHSAQLSRKQGRGLIRKT</sequence>
<reference evidence="1" key="1">
    <citation type="submission" date="2020-05" db="EMBL/GenBank/DDBJ databases">
        <title>Large-scale comparative analyses of tick genomes elucidate their genetic diversity and vector capacities.</title>
        <authorList>
            <person name="Jia N."/>
            <person name="Wang J."/>
            <person name="Shi W."/>
            <person name="Du L."/>
            <person name="Sun Y."/>
            <person name="Zhan W."/>
            <person name="Jiang J."/>
            <person name="Wang Q."/>
            <person name="Zhang B."/>
            <person name="Ji P."/>
            <person name="Sakyi L.B."/>
            <person name="Cui X."/>
            <person name="Yuan T."/>
            <person name="Jiang B."/>
            <person name="Yang W."/>
            <person name="Lam T.T.-Y."/>
            <person name="Chang Q."/>
            <person name="Ding S."/>
            <person name="Wang X."/>
            <person name="Zhu J."/>
            <person name="Ruan X."/>
            <person name="Zhao L."/>
            <person name="Wei J."/>
            <person name="Que T."/>
            <person name="Du C."/>
            <person name="Cheng J."/>
            <person name="Dai P."/>
            <person name="Han X."/>
            <person name="Huang E."/>
            <person name="Gao Y."/>
            <person name="Liu J."/>
            <person name="Shao H."/>
            <person name="Ye R."/>
            <person name="Li L."/>
            <person name="Wei W."/>
            <person name="Wang X."/>
            <person name="Wang C."/>
            <person name="Yang T."/>
            <person name="Huo Q."/>
            <person name="Li W."/>
            <person name="Guo W."/>
            <person name="Chen H."/>
            <person name="Zhou L."/>
            <person name="Ni X."/>
            <person name="Tian J."/>
            <person name="Zhou Y."/>
            <person name="Sheng Y."/>
            <person name="Liu T."/>
            <person name="Pan Y."/>
            <person name="Xia L."/>
            <person name="Li J."/>
            <person name="Zhao F."/>
            <person name="Cao W."/>
        </authorList>
    </citation>
    <scope>NUCLEOTIDE SEQUENCE</scope>
    <source>
        <strain evidence="1">Dsil-2018</strain>
    </source>
</reference>
<comment type="caution">
    <text evidence="1">The sequence shown here is derived from an EMBL/GenBank/DDBJ whole genome shotgun (WGS) entry which is preliminary data.</text>
</comment>
<accession>A0ACB8CWQ8</accession>